<dbReference type="AlphaFoldDB" id="A0A812S7N2"/>
<gene>
    <name evidence="1" type="ORF">SNAT2548_LOCUS26069</name>
</gene>
<organism evidence="1 2">
    <name type="scientific">Symbiodinium natans</name>
    <dbReference type="NCBI Taxonomy" id="878477"/>
    <lineage>
        <taxon>Eukaryota</taxon>
        <taxon>Sar</taxon>
        <taxon>Alveolata</taxon>
        <taxon>Dinophyceae</taxon>
        <taxon>Suessiales</taxon>
        <taxon>Symbiodiniaceae</taxon>
        <taxon>Symbiodinium</taxon>
    </lineage>
</organism>
<dbReference type="OrthoDB" id="406735at2759"/>
<reference evidence="1" key="1">
    <citation type="submission" date="2021-02" db="EMBL/GenBank/DDBJ databases">
        <authorList>
            <person name="Dougan E. K."/>
            <person name="Rhodes N."/>
            <person name="Thang M."/>
            <person name="Chan C."/>
        </authorList>
    </citation>
    <scope>NUCLEOTIDE SEQUENCE</scope>
</reference>
<keyword evidence="2" id="KW-1185">Reference proteome</keyword>
<accession>A0A812S7N2</accession>
<evidence type="ECO:0000313" key="1">
    <source>
        <dbReference type="EMBL" id="CAE7466618.1"/>
    </source>
</evidence>
<comment type="caution">
    <text evidence="1">The sequence shown here is derived from an EMBL/GenBank/DDBJ whole genome shotgun (WGS) entry which is preliminary data.</text>
</comment>
<evidence type="ECO:0000313" key="2">
    <source>
        <dbReference type="Proteomes" id="UP000604046"/>
    </source>
</evidence>
<name>A0A812S7N2_9DINO</name>
<dbReference type="EMBL" id="CAJNDS010002416">
    <property type="protein sequence ID" value="CAE7466618.1"/>
    <property type="molecule type" value="Genomic_DNA"/>
</dbReference>
<sequence length="249" mass="28533">MKQSSGSARLAKKNIEANPAKAYCKDASLTDIFGSDFEAGRQLVDEIIKTYKVPGIKNVPFFVSENDQQRHICRHPLNSRRQDLVLAEYTKTEAFYEAWAKPDRDDHANLKLTAKVEKAWSNHKLETGLTARSADYETKYREFVAKQWPEIWTSYRHFEATRFVYNALGRYDCLNDMKTFAQKHCDFLNGELSHDNVIGTMKEIISGCNLFANAMTAQEMKAIVLELMFACDACLQIDRLCNHLVCAVR</sequence>
<proteinExistence type="predicted"/>
<dbReference type="Proteomes" id="UP000604046">
    <property type="component" value="Unassembled WGS sequence"/>
</dbReference>
<protein>
    <submittedName>
        <fullName evidence="1">Uncharacterized protein</fullName>
    </submittedName>
</protein>